<dbReference type="EMBL" id="CM043016">
    <property type="protein sequence ID" value="KAI4467721.1"/>
    <property type="molecule type" value="Genomic_DNA"/>
</dbReference>
<sequence length="299" mass="34400">MTRNTQIGNKPNLPKPTPMDWSSYSGLSRNTIQPNRHPVPINNQPQYRVQELFYQEDPYQDEAAALDYNYSPRGLHTDATAMCNICKQTLSYKSTSNNLRKHMSRKHPLVNIDIQKSQHSVQKRSIITSELVEPSTSLMLNKNALEATNKISQQSTVTAFLRKKLKLNIQDKKNIDDSLLLLFTRDFQPFSVVDDYGFKKFVSTLNQSYELPSRKTISKSLLPTTYEEVYNKTKVKMTEVKAITLTTDCWTSCNTENFLAVTGHFINKNFKMENILLECTTFEDSHTSENLGKELKRII</sequence>
<name>A0ACB9TLG6_HOLOL</name>
<comment type="caution">
    <text evidence="1">The sequence shown here is derived from an EMBL/GenBank/DDBJ whole genome shotgun (WGS) entry which is preliminary data.</text>
</comment>
<reference evidence="1" key="1">
    <citation type="submission" date="2022-04" db="EMBL/GenBank/DDBJ databases">
        <title>Chromosome-scale genome assembly of Holotrichia oblita Faldermann.</title>
        <authorList>
            <person name="Rongchong L."/>
        </authorList>
    </citation>
    <scope>NUCLEOTIDE SEQUENCE</scope>
    <source>
        <strain evidence="1">81SQS9</strain>
    </source>
</reference>
<dbReference type="Proteomes" id="UP001056778">
    <property type="component" value="Chromosome 2"/>
</dbReference>
<gene>
    <name evidence="1" type="ORF">MML48_2g00001497</name>
</gene>
<organism evidence="1 2">
    <name type="scientific">Holotrichia oblita</name>
    <name type="common">Chafer beetle</name>
    <dbReference type="NCBI Taxonomy" id="644536"/>
    <lineage>
        <taxon>Eukaryota</taxon>
        <taxon>Metazoa</taxon>
        <taxon>Ecdysozoa</taxon>
        <taxon>Arthropoda</taxon>
        <taxon>Hexapoda</taxon>
        <taxon>Insecta</taxon>
        <taxon>Pterygota</taxon>
        <taxon>Neoptera</taxon>
        <taxon>Endopterygota</taxon>
        <taxon>Coleoptera</taxon>
        <taxon>Polyphaga</taxon>
        <taxon>Scarabaeiformia</taxon>
        <taxon>Scarabaeidae</taxon>
        <taxon>Melolonthinae</taxon>
        <taxon>Holotrichia</taxon>
    </lineage>
</organism>
<evidence type="ECO:0000313" key="2">
    <source>
        <dbReference type="Proteomes" id="UP001056778"/>
    </source>
</evidence>
<protein>
    <submittedName>
        <fullName evidence="1">Dna replication-related element factor isoform a</fullName>
    </submittedName>
</protein>
<keyword evidence="2" id="KW-1185">Reference proteome</keyword>
<evidence type="ECO:0000313" key="1">
    <source>
        <dbReference type="EMBL" id="KAI4467721.1"/>
    </source>
</evidence>
<accession>A0ACB9TLG6</accession>
<proteinExistence type="predicted"/>